<evidence type="ECO:0000256" key="7">
    <source>
        <dbReference type="SAM" id="Phobius"/>
    </source>
</evidence>
<keyword evidence="6 7" id="KW-0472">Membrane</keyword>
<dbReference type="Pfam" id="PF01757">
    <property type="entry name" value="Acyl_transf_3"/>
    <property type="match status" value="1"/>
</dbReference>
<keyword evidence="9" id="KW-0808">Transferase</keyword>
<dbReference type="PANTHER" id="PTHR40074:SF2">
    <property type="entry name" value="O-ACETYLTRANSFERASE WECH"/>
    <property type="match status" value="1"/>
</dbReference>
<feature type="transmembrane region" description="Helical" evidence="7">
    <location>
        <begin position="15"/>
        <end position="33"/>
    </location>
</feature>
<gene>
    <name evidence="9" type="ORF">ACFQ5M_01440</name>
</gene>
<name>A0ABW4J309_9LACO</name>
<feature type="transmembrane region" description="Helical" evidence="7">
    <location>
        <begin position="133"/>
        <end position="154"/>
    </location>
</feature>
<feature type="transmembrane region" description="Helical" evidence="7">
    <location>
        <begin position="310"/>
        <end position="329"/>
    </location>
</feature>
<dbReference type="RefSeq" id="WP_125712777.1">
    <property type="nucleotide sequence ID" value="NZ_JBHTOP010000002.1"/>
</dbReference>
<accession>A0ABW4J309</accession>
<evidence type="ECO:0000256" key="2">
    <source>
        <dbReference type="ARBA" id="ARBA00007400"/>
    </source>
</evidence>
<feature type="transmembrane region" description="Helical" evidence="7">
    <location>
        <begin position="270"/>
        <end position="289"/>
    </location>
</feature>
<evidence type="ECO:0000256" key="3">
    <source>
        <dbReference type="ARBA" id="ARBA00022475"/>
    </source>
</evidence>
<protein>
    <submittedName>
        <fullName evidence="9">Acyltransferase</fullName>
    </submittedName>
</protein>
<feature type="transmembrane region" description="Helical" evidence="7">
    <location>
        <begin position="335"/>
        <end position="357"/>
    </location>
</feature>
<dbReference type="InterPro" id="IPR002656">
    <property type="entry name" value="Acyl_transf_3_dom"/>
</dbReference>
<feature type="transmembrane region" description="Helical" evidence="7">
    <location>
        <begin position="53"/>
        <end position="74"/>
    </location>
</feature>
<dbReference type="Proteomes" id="UP001597267">
    <property type="component" value="Unassembled WGS sequence"/>
</dbReference>
<keyword evidence="10" id="KW-1185">Reference proteome</keyword>
<evidence type="ECO:0000256" key="6">
    <source>
        <dbReference type="ARBA" id="ARBA00023136"/>
    </source>
</evidence>
<comment type="caution">
    <text evidence="9">The sequence shown here is derived from an EMBL/GenBank/DDBJ whole genome shotgun (WGS) entry which is preliminary data.</text>
</comment>
<evidence type="ECO:0000259" key="8">
    <source>
        <dbReference type="Pfam" id="PF01757"/>
    </source>
</evidence>
<feature type="transmembrane region" description="Helical" evidence="7">
    <location>
        <begin position="195"/>
        <end position="217"/>
    </location>
</feature>
<evidence type="ECO:0000256" key="1">
    <source>
        <dbReference type="ARBA" id="ARBA00004651"/>
    </source>
</evidence>
<sequence>MIETKKRRYLHEVDLMRVIFIGGVLLNHTTTAFRASMASGTGSKLFLEATHLALHFTRMGFMFMTGLVLVLNYYNKEHHWLQFWRKRYINVGIPYVAWNAIILFIASLAMGALNWPTYWANLGSNLKYANQYYMYYIMVTFELYLIFPLIIYLFKKLSKHHLAILLTSLGLQFLIVFGIKYGLPHVDRSSWWYLFRAYGTNVLTYQFYFVAGAYVAIHYDQVNAFIEKFHRVIIGITGILALGTVGLFFFNLNVLNLSFSATESVHQPFILLYDVFMIATVFWVGRQYAKARENGFAPWLDRGIKNISKVSFGIYLVQSLPLFLLYGILDLVTLPAWVLLLLFPLGYVFVLGGAYLISWFCYKIPPFGVLIGRPQWHLSKGVTQHVKNNFKTQTTIERQPAKQFNQR</sequence>
<dbReference type="PANTHER" id="PTHR40074">
    <property type="entry name" value="O-ACETYLTRANSFERASE WECH"/>
    <property type="match status" value="1"/>
</dbReference>
<evidence type="ECO:0000256" key="4">
    <source>
        <dbReference type="ARBA" id="ARBA00022692"/>
    </source>
</evidence>
<feature type="transmembrane region" description="Helical" evidence="7">
    <location>
        <begin position="161"/>
        <end position="183"/>
    </location>
</feature>
<keyword evidence="4 7" id="KW-0812">Transmembrane</keyword>
<evidence type="ECO:0000313" key="10">
    <source>
        <dbReference type="Proteomes" id="UP001597267"/>
    </source>
</evidence>
<dbReference type="EMBL" id="JBHTOP010000002">
    <property type="protein sequence ID" value="MFD1670752.1"/>
    <property type="molecule type" value="Genomic_DNA"/>
</dbReference>
<proteinExistence type="inferred from homology"/>
<keyword evidence="5 7" id="KW-1133">Transmembrane helix</keyword>
<keyword evidence="9" id="KW-0012">Acyltransferase</keyword>
<dbReference type="GO" id="GO:0016746">
    <property type="term" value="F:acyltransferase activity"/>
    <property type="evidence" value="ECO:0007669"/>
    <property type="project" value="UniProtKB-KW"/>
</dbReference>
<keyword evidence="3" id="KW-1003">Cell membrane</keyword>
<feature type="transmembrane region" description="Helical" evidence="7">
    <location>
        <begin position="95"/>
        <end position="113"/>
    </location>
</feature>
<comment type="similarity">
    <text evidence="2">Belongs to the acyltransferase 3 family.</text>
</comment>
<evidence type="ECO:0000313" key="9">
    <source>
        <dbReference type="EMBL" id="MFD1670752.1"/>
    </source>
</evidence>
<evidence type="ECO:0000256" key="5">
    <source>
        <dbReference type="ARBA" id="ARBA00022989"/>
    </source>
</evidence>
<comment type="subcellular location">
    <subcellularLocation>
        <location evidence="1">Cell membrane</location>
        <topology evidence="1">Multi-pass membrane protein</topology>
    </subcellularLocation>
</comment>
<feature type="domain" description="Acyltransferase 3" evidence="8">
    <location>
        <begin position="11"/>
        <end position="359"/>
    </location>
</feature>
<organism evidence="9 10">
    <name type="scientific">Agrilactobacillus yilanensis</name>
    <dbReference type="NCBI Taxonomy" id="2485997"/>
    <lineage>
        <taxon>Bacteria</taxon>
        <taxon>Bacillati</taxon>
        <taxon>Bacillota</taxon>
        <taxon>Bacilli</taxon>
        <taxon>Lactobacillales</taxon>
        <taxon>Lactobacillaceae</taxon>
        <taxon>Agrilactobacillus</taxon>
    </lineage>
</organism>
<feature type="transmembrane region" description="Helical" evidence="7">
    <location>
        <begin position="229"/>
        <end position="250"/>
    </location>
</feature>
<reference evidence="10" key="1">
    <citation type="journal article" date="2019" name="Int. J. Syst. Evol. Microbiol.">
        <title>The Global Catalogue of Microorganisms (GCM) 10K type strain sequencing project: providing services to taxonomists for standard genome sequencing and annotation.</title>
        <authorList>
            <consortium name="The Broad Institute Genomics Platform"/>
            <consortium name="The Broad Institute Genome Sequencing Center for Infectious Disease"/>
            <person name="Wu L."/>
            <person name="Ma J."/>
        </authorList>
    </citation>
    <scope>NUCLEOTIDE SEQUENCE [LARGE SCALE GENOMIC DNA]</scope>
    <source>
        <strain evidence="10">CCM 8896</strain>
    </source>
</reference>